<evidence type="ECO:0000313" key="3">
    <source>
        <dbReference type="EMBL" id="VVV78651.1"/>
    </source>
</evidence>
<dbReference type="Pfam" id="PF12146">
    <property type="entry name" value="Hydrolase_4"/>
    <property type="match status" value="1"/>
</dbReference>
<proteinExistence type="predicted"/>
<reference evidence="3" key="1">
    <citation type="submission" date="2019-09" db="EMBL/GenBank/DDBJ databases">
        <authorList>
            <person name="Zhang L."/>
        </authorList>
    </citation>
    <scope>NUCLEOTIDE SEQUENCE</scope>
</reference>
<feature type="compositionally biased region" description="Basic and acidic residues" evidence="1">
    <location>
        <begin position="355"/>
        <end position="367"/>
    </location>
</feature>
<dbReference type="AlphaFoldDB" id="A0A5K0YKK9"/>
<dbReference type="InterPro" id="IPR051044">
    <property type="entry name" value="MAG_DAG_Lipase"/>
</dbReference>
<protein>
    <recommendedName>
        <fullName evidence="2">Serine aminopeptidase S33 domain-containing protein</fullName>
    </recommendedName>
</protein>
<dbReference type="OMA" id="FGDMLEW"/>
<dbReference type="OrthoDB" id="2498029at2759"/>
<sequence length="367" mass="40224">MEAELVGNGKGTTTRGRCYFHPISEANSLSPFGNLTPSEFYARHSVSHSASSFLNPRGLRIFTQTWSPLPPTPVVGTLCVVHGFTGESSWFVQLTAVSFASMGFATAALDLQGHGFSEGLFNHIPDINPVLDDCSHFFHSFLSQQQLLQQQRSSSSAPLPSFLYGESLGAAICLLLHLRHPETWGGGLVLNGALCGVSPAFKPMWPLEHFLNLLAALVPTWRVVPTKPIPDVSFKEEWKARLARASPRRSVARPRAGTAREIMRVAREVQSRFGEVSAPLLIVHGSEDVVCDPAGAKELFQKSPSKDKTMRMHEGMWHQLVGEPKENVDLVFGEMYEWLRVRAGREASRGSGPPDPDKKATDADGQA</sequence>
<dbReference type="Gramene" id="NC12G0249080.1">
    <property type="protein sequence ID" value="NC12G0249080.1:cds"/>
    <property type="gene ID" value="NC12G0249080"/>
</dbReference>
<feature type="domain" description="Serine aminopeptidase S33" evidence="2">
    <location>
        <begin position="75"/>
        <end position="324"/>
    </location>
</feature>
<evidence type="ECO:0000256" key="1">
    <source>
        <dbReference type="SAM" id="MobiDB-lite"/>
    </source>
</evidence>
<dbReference type="InterPro" id="IPR022742">
    <property type="entry name" value="Hydrolase_4"/>
</dbReference>
<dbReference type="Gene3D" id="3.40.50.1820">
    <property type="entry name" value="alpha/beta hydrolase"/>
    <property type="match status" value="1"/>
</dbReference>
<evidence type="ECO:0000259" key="2">
    <source>
        <dbReference type="Pfam" id="PF12146"/>
    </source>
</evidence>
<dbReference type="FunFam" id="3.40.50.1820:FF:000132">
    <property type="entry name" value="caffeoylshikimate esterase"/>
    <property type="match status" value="1"/>
</dbReference>
<dbReference type="PANTHER" id="PTHR11614">
    <property type="entry name" value="PHOSPHOLIPASE-RELATED"/>
    <property type="match status" value="1"/>
</dbReference>
<dbReference type="EMBL" id="LR721777">
    <property type="protein sequence ID" value="VVV78651.1"/>
    <property type="molecule type" value="Genomic_DNA"/>
</dbReference>
<dbReference type="SUPFAM" id="SSF53474">
    <property type="entry name" value="alpha/beta-Hydrolases"/>
    <property type="match status" value="1"/>
</dbReference>
<accession>A0A5K0YKK9</accession>
<gene>
    <name evidence="3" type="ORF">NYM_LOCUS9058</name>
</gene>
<name>A0A5K0YKK9_9MAGN</name>
<feature type="region of interest" description="Disordered" evidence="1">
    <location>
        <begin position="345"/>
        <end position="367"/>
    </location>
</feature>
<organism evidence="3">
    <name type="scientific">Nymphaea colorata</name>
    <name type="common">pocket water lily</name>
    <dbReference type="NCBI Taxonomy" id="210225"/>
    <lineage>
        <taxon>Eukaryota</taxon>
        <taxon>Viridiplantae</taxon>
        <taxon>Streptophyta</taxon>
        <taxon>Embryophyta</taxon>
        <taxon>Tracheophyta</taxon>
        <taxon>Spermatophyta</taxon>
        <taxon>Magnoliopsida</taxon>
        <taxon>Nymphaeales</taxon>
        <taxon>Nymphaeaceae</taxon>
        <taxon>Nymphaea</taxon>
    </lineage>
</organism>
<dbReference type="InterPro" id="IPR029058">
    <property type="entry name" value="AB_hydrolase_fold"/>
</dbReference>